<feature type="transmembrane region" description="Helical" evidence="1">
    <location>
        <begin position="36"/>
        <end position="55"/>
    </location>
</feature>
<keyword evidence="3" id="KW-1185">Reference proteome</keyword>
<accession>A0ABP1EUT5</accession>
<evidence type="ECO:0000313" key="3">
    <source>
        <dbReference type="Proteomes" id="UP001497527"/>
    </source>
</evidence>
<organism evidence="2 3">
    <name type="scientific">Tenacibaculum polynesiense</name>
    <dbReference type="NCBI Taxonomy" id="3137857"/>
    <lineage>
        <taxon>Bacteria</taxon>
        <taxon>Pseudomonadati</taxon>
        <taxon>Bacteroidota</taxon>
        <taxon>Flavobacteriia</taxon>
        <taxon>Flavobacteriales</taxon>
        <taxon>Flavobacteriaceae</taxon>
        <taxon>Tenacibaculum</taxon>
    </lineage>
</organism>
<comment type="caution">
    <text evidence="2">The sequence shown here is derived from an EMBL/GenBank/DDBJ whole genome shotgun (WGS) entry which is preliminary data.</text>
</comment>
<protein>
    <submittedName>
        <fullName evidence="2">Uncharacterized protein</fullName>
    </submittedName>
</protein>
<evidence type="ECO:0000313" key="2">
    <source>
        <dbReference type="EMBL" id="CAL2102232.1"/>
    </source>
</evidence>
<dbReference type="Proteomes" id="UP001497527">
    <property type="component" value="Unassembled WGS sequence"/>
</dbReference>
<evidence type="ECO:0000256" key="1">
    <source>
        <dbReference type="SAM" id="Phobius"/>
    </source>
</evidence>
<keyword evidence="1" id="KW-1133">Transmembrane helix</keyword>
<dbReference type="EMBL" id="CAXJIO010000010">
    <property type="protein sequence ID" value="CAL2102232.1"/>
    <property type="molecule type" value="Genomic_DNA"/>
</dbReference>
<name>A0ABP1EUT5_9FLAO</name>
<proteinExistence type="predicted"/>
<sequence>MIAKNWKEILVFTVSLIISLMTLVNGEKFLGKDYSSIVFSIFLTVTIIFGVWILINISVDKDLEKIIETKRELTEEEIEEREKWAGKLEIINNEIVFNYNQKQLVNIKISDLKVIGEFTTNADPIATDWYLIIVKKNNEVIYIPTYAVGLEDTLKQLSKTLHHEIVPKLFSSINFDSNVIYPKSITGEKLFQLSSLNPNGFWKKIKVNMGFSPITPILRNEITELKE</sequence>
<keyword evidence="1" id="KW-0812">Transmembrane</keyword>
<gene>
    <name evidence="2" type="ORF">T190423A01A_10795</name>
</gene>
<reference evidence="2 3" key="1">
    <citation type="submission" date="2024-05" db="EMBL/GenBank/DDBJ databases">
        <authorList>
            <person name="Duchaud E."/>
        </authorList>
    </citation>
    <scope>NUCLEOTIDE SEQUENCE [LARGE SCALE GENOMIC DNA]</scope>
    <source>
        <strain evidence="2">Ena-SAMPLE-TAB-13-05-2024-13:56:06:370-140308</strain>
    </source>
</reference>
<dbReference type="RefSeq" id="WP_348714291.1">
    <property type="nucleotide sequence ID" value="NZ_CAXJIO010000010.1"/>
</dbReference>
<keyword evidence="1" id="KW-0472">Membrane</keyword>